<dbReference type="EMBL" id="HACG01050201">
    <property type="protein sequence ID" value="CEK97066.1"/>
    <property type="molecule type" value="Transcribed_RNA"/>
</dbReference>
<organism evidence="1">
    <name type="scientific">Arion vulgaris</name>
    <dbReference type="NCBI Taxonomy" id="1028688"/>
    <lineage>
        <taxon>Eukaryota</taxon>
        <taxon>Metazoa</taxon>
        <taxon>Spiralia</taxon>
        <taxon>Lophotrochozoa</taxon>
        <taxon>Mollusca</taxon>
        <taxon>Gastropoda</taxon>
        <taxon>Heterobranchia</taxon>
        <taxon>Euthyneura</taxon>
        <taxon>Panpulmonata</taxon>
        <taxon>Eupulmonata</taxon>
        <taxon>Stylommatophora</taxon>
        <taxon>Helicina</taxon>
        <taxon>Arionoidea</taxon>
        <taxon>Arionidae</taxon>
        <taxon>Arion</taxon>
    </lineage>
</organism>
<feature type="non-terminal residue" evidence="1">
    <location>
        <position position="1"/>
    </location>
</feature>
<gene>
    <name evidence="1" type="primary">ORF214532</name>
</gene>
<reference evidence="1" key="1">
    <citation type="submission" date="2014-12" db="EMBL/GenBank/DDBJ databases">
        <title>Insight into the proteome of Arion vulgaris.</title>
        <authorList>
            <person name="Aradska J."/>
            <person name="Bulat T."/>
            <person name="Smidak R."/>
            <person name="Sarate P."/>
            <person name="Gangsoo J."/>
            <person name="Sialana F."/>
            <person name="Bilban M."/>
            <person name="Lubec G."/>
        </authorList>
    </citation>
    <scope>NUCLEOTIDE SEQUENCE</scope>
    <source>
        <tissue evidence="1">Skin</tissue>
    </source>
</reference>
<name>A0A0B7BXG9_9EUPU</name>
<sequence>NITVQMKPMPFGMQGSHLATENSWYTHQIKRDTTGKCFKASHVLVVFLLLFETHFYTASFCL</sequence>
<accession>A0A0B7BXG9</accession>
<evidence type="ECO:0000313" key="1">
    <source>
        <dbReference type="EMBL" id="CEK97066.1"/>
    </source>
</evidence>
<protein>
    <submittedName>
        <fullName evidence="1">Uncharacterized protein</fullName>
    </submittedName>
</protein>
<proteinExistence type="predicted"/>
<dbReference type="AlphaFoldDB" id="A0A0B7BXG9"/>